<organism evidence="1 2">
    <name type="scientific">Reticulomyxa filosa</name>
    <dbReference type="NCBI Taxonomy" id="46433"/>
    <lineage>
        <taxon>Eukaryota</taxon>
        <taxon>Sar</taxon>
        <taxon>Rhizaria</taxon>
        <taxon>Retaria</taxon>
        <taxon>Foraminifera</taxon>
        <taxon>Monothalamids</taxon>
        <taxon>Reticulomyxidae</taxon>
        <taxon>Reticulomyxa</taxon>
    </lineage>
</organism>
<reference evidence="1 2" key="1">
    <citation type="journal article" date="2013" name="Curr. Biol.">
        <title>The Genome of the Foraminiferan Reticulomyxa filosa.</title>
        <authorList>
            <person name="Glockner G."/>
            <person name="Hulsmann N."/>
            <person name="Schleicher M."/>
            <person name="Noegel A.A."/>
            <person name="Eichinger L."/>
            <person name="Gallinger C."/>
            <person name="Pawlowski J."/>
            <person name="Sierra R."/>
            <person name="Euteneuer U."/>
            <person name="Pillet L."/>
            <person name="Moustafa A."/>
            <person name="Platzer M."/>
            <person name="Groth M."/>
            <person name="Szafranski K."/>
            <person name="Schliwa M."/>
        </authorList>
    </citation>
    <scope>NUCLEOTIDE SEQUENCE [LARGE SCALE GENOMIC DNA]</scope>
</reference>
<comment type="caution">
    <text evidence="1">The sequence shown here is derived from an EMBL/GenBank/DDBJ whole genome shotgun (WGS) entry which is preliminary data.</text>
</comment>
<protein>
    <submittedName>
        <fullName evidence="1">Uncharacterized protein</fullName>
    </submittedName>
</protein>
<dbReference type="AlphaFoldDB" id="X6P2T0"/>
<evidence type="ECO:0000313" key="1">
    <source>
        <dbReference type="EMBL" id="ETO32369.1"/>
    </source>
</evidence>
<evidence type="ECO:0000313" key="2">
    <source>
        <dbReference type="Proteomes" id="UP000023152"/>
    </source>
</evidence>
<keyword evidence="2" id="KW-1185">Reference proteome</keyword>
<sequence>MFYNSCDINAKSFVLIYIFLIKLFRRKKKTRNDFQPLQSKNKVLLSFSGAGFRGFYFQGKKKGKIKKRRTRASNLCLQRNKNNVTGVAAYLQDQFDLSNKYLHNVYIKKKKAKWHKLSQSKKKTKTIIIIKTKAALALDLPIEASLIFALRWFHLVRKRRLGFYFVPTKLFLEVLENVCDEFGISDTHFMALFGKSDENIETKSLNSSFGLL</sequence>
<dbReference type="EMBL" id="ASPP01004248">
    <property type="protein sequence ID" value="ETO32369.1"/>
    <property type="molecule type" value="Genomic_DNA"/>
</dbReference>
<accession>X6P2T0</accession>
<proteinExistence type="predicted"/>
<name>X6P2T0_RETFI</name>
<dbReference type="Proteomes" id="UP000023152">
    <property type="component" value="Unassembled WGS sequence"/>
</dbReference>
<gene>
    <name evidence="1" type="ORF">RFI_04745</name>
</gene>